<proteinExistence type="predicted"/>
<gene>
    <name evidence="3" type="ORF">HERILL_LOCUS16403</name>
</gene>
<feature type="compositionally biased region" description="Basic and acidic residues" evidence="1">
    <location>
        <begin position="324"/>
        <end position="333"/>
    </location>
</feature>
<keyword evidence="2" id="KW-1133">Transmembrane helix</keyword>
<feature type="compositionally biased region" description="Polar residues" evidence="1">
    <location>
        <begin position="346"/>
        <end position="375"/>
    </location>
</feature>
<name>A0A7R8Z357_HERIL</name>
<organism evidence="3 4">
    <name type="scientific">Hermetia illucens</name>
    <name type="common">Black soldier fly</name>
    <dbReference type="NCBI Taxonomy" id="343691"/>
    <lineage>
        <taxon>Eukaryota</taxon>
        <taxon>Metazoa</taxon>
        <taxon>Ecdysozoa</taxon>
        <taxon>Arthropoda</taxon>
        <taxon>Hexapoda</taxon>
        <taxon>Insecta</taxon>
        <taxon>Pterygota</taxon>
        <taxon>Neoptera</taxon>
        <taxon>Endopterygota</taxon>
        <taxon>Diptera</taxon>
        <taxon>Brachycera</taxon>
        <taxon>Stratiomyomorpha</taxon>
        <taxon>Stratiomyidae</taxon>
        <taxon>Hermetiinae</taxon>
        <taxon>Hermetia</taxon>
    </lineage>
</organism>
<sequence>MNEFLVNSSRHEWLTKAGNLLIMLFLECPRKPGMEGRNQGLGVVVCALSQTVMVNIQLMTQQLLTLNIWLIVGIVIMLIRNRVNGQLTSLNGATGRNSDYGPTNGNSGSSGGGGGNGEVLLSKTSPLSAQEPTCEELRAMWRFSKRQSRAAEVTNEIPTYRDPFAYNIWEPYIATTRSIGGVRITPRYRDATRPVYGRILHREPLAIMDRNRAAIEDFSRGGYGLQDGSSSKMQSTEPRRRIQFRFAGYGPGVGGGNTQNLLTAHHGSFQKLKELIWTERARELATQRKAEELAARAATLKDVANGQNFAFRRQLQQQSVSMTDENRNPDAEHTGSIIALPGGGQKSSPVGPSIFSGKQSSGISGSAGETHSSLRSGGVLLPAGSSSSIGQLRTYGYRQPGASIFRERNRALYRQAIAPQSLPGEYYQRDLRKAADESRSDDDDDIVTNDEVYETDDGLPFVAEVKSLPSRHSNQFNIQDILESYYNQLNLNQDGHTLNLFY</sequence>
<feature type="region of interest" description="Disordered" evidence="1">
    <location>
        <begin position="322"/>
        <end position="379"/>
    </location>
</feature>
<feature type="compositionally biased region" description="Gly residues" evidence="1">
    <location>
        <begin position="108"/>
        <end position="117"/>
    </location>
</feature>
<dbReference type="Proteomes" id="UP000594454">
    <property type="component" value="Chromosome 7"/>
</dbReference>
<feature type="transmembrane region" description="Helical" evidence="2">
    <location>
        <begin position="62"/>
        <end position="79"/>
    </location>
</feature>
<dbReference type="OrthoDB" id="6376425at2759"/>
<feature type="compositionally biased region" description="Polar residues" evidence="1">
    <location>
        <begin position="92"/>
        <end position="103"/>
    </location>
</feature>
<evidence type="ECO:0000256" key="1">
    <source>
        <dbReference type="SAM" id="MobiDB-lite"/>
    </source>
</evidence>
<keyword evidence="4" id="KW-1185">Reference proteome</keyword>
<feature type="compositionally biased region" description="Polar residues" evidence="1">
    <location>
        <begin position="122"/>
        <end position="131"/>
    </location>
</feature>
<feature type="region of interest" description="Disordered" evidence="1">
    <location>
        <begin position="92"/>
        <end position="131"/>
    </location>
</feature>
<evidence type="ECO:0000256" key="2">
    <source>
        <dbReference type="SAM" id="Phobius"/>
    </source>
</evidence>
<evidence type="ECO:0000313" key="3">
    <source>
        <dbReference type="EMBL" id="CAD7094177.1"/>
    </source>
</evidence>
<dbReference type="InParanoid" id="A0A7R8Z357"/>
<protein>
    <submittedName>
        <fullName evidence="3">Uncharacterized protein</fullName>
    </submittedName>
</protein>
<dbReference type="AlphaFoldDB" id="A0A7R8Z357"/>
<reference evidence="3 4" key="1">
    <citation type="submission" date="2020-11" db="EMBL/GenBank/DDBJ databases">
        <authorList>
            <person name="Wallbank WR R."/>
            <person name="Pardo Diaz C."/>
            <person name="Kozak K."/>
            <person name="Martin S."/>
            <person name="Jiggins C."/>
            <person name="Moest M."/>
            <person name="Warren A I."/>
            <person name="Generalovic N T."/>
            <person name="Byers J.R.P. K."/>
            <person name="Montejo-Kovacevich G."/>
            <person name="Yen C E."/>
        </authorList>
    </citation>
    <scope>NUCLEOTIDE SEQUENCE [LARGE SCALE GENOMIC DNA]</scope>
</reference>
<keyword evidence="2" id="KW-0812">Transmembrane</keyword>
<accession>A0A7R8Z357</accession>
<keyword evidence="2" id="KW-0472">Membrane</keyword>
<evidence type="ECO:0000313" key="4">
    <source>
        <dbReference type="Proteomes" id="UP000594454"/>
    </source>
</evidence>
<dbReference type="EMBL" id="LR899015">
    <property type="protein sequence ID" value="CAD7094177.1"/>
    <property type="molecule type" value="Genomic_DNA"/>
</dbReference>